<evidence type="ECO:0000313" key="2">
    <source>
        <dbReference type="Proteomes" id="UP000740926"/>
    </source>
</evidence>
<dbReference type="Proteomes" id="UP000740926">
    <property type="component" value="Unassembled WGS sequence"/>
</dbReference>
<comment type="caution">
    <text evidence="1">The sequence shown here is derived from an EMBL/GenBank/DDBJ whole genome shotgun (WGS) entry which is preliminary data.</text>
</comment>
<reference evidence="1 2" key="1">
    <citation type="journal article" date="2020" name="Microb. Genom.">
        <title>Genetic diversity of clinical and environmental Mucorales isolates obtained from an investigation of mucormycosis cases among solid organ transplant recipients.</title>
        <authorList>
            <person name="Nguyen M.H."/>
            <person name="Kaul D."/>
            <person name="Muto C."/>
            <person name="Cheng S.J."/>
            <person name="Richter R.A."/>
            <person name="Bruno V.M."/>
            <person name="Liu G."/>
            <person name="Beyhan S."/>
            <person name="Sundermann A.J."/>
            <person name="Mounaud S."/>
            <person name="Pasculle A.W."/>
            <person name="Nierman W.C."/>
            <person name="Driscoll E."/>
            <person name="Cumbie R."/>
            <person name="Clancy C.J."/>
            <person name="Dupont C.L."/>
        </authorList>
    </citation>
    <scope>NUCLEOTIDE SEQUENCE [LARGE SCALE GENOMIC DNA]</scope>
    <source>
        <strain evidence="1 2">GL24</strain>
    </source>
</reference>
<dbReference type="AlphaFoldDB" id="A0A9P6Z640"/>
<organism evidence="1 2">
    <name type="scientific">Rhizopus delemar</name>
    <dbReference type="NCBI Taxonomy" id="936053"/>
    <lineage>
        <taxon>Eukaryota</taxon>
        <taxon>Fungi</taxon>
        <taxon>Fungi incertae sedis</taxon>
        <taxon>Mucoromycota</taxon>
        <taxon>Mucoromycotina</taxon>
        <taxon>Mucoromycetes</taxon>
        <taxon>Mucorales</taxon>
        <taxon>Mucorineae</taxon>
        <taxon>Rhizopodaceae</taxon>
        <taxon>Rhizopus</taxon>
    </lineage>
</organism>
<accession>A0A9P6Z640</accession>
<name>A0A9P6Z640_9FUNG</name>
<sequence>MGYRWNLSKCDIFDNQLQTIEYAIYGQVLPQATTFTYLGISFKPDDHLDLVKLVQSNTFKAMSTMNVLSSIGVSSSRFSKLLCSRFYAQIVRPQMEYDMTINCFNHTLLKSLEETQDKYIRQIYGVPGKTPTKVMFHLTKLPIMKERVAIQQAQFLFRLLTLLSSC</sequence>
<evidence type="ECO:0000313" key="1">
    <source>
        <dbReference type="EMBL" id="KAG1571586.1"/>
    </source>
</evidence>
<protein>
    <submittedName>
        <fullName evidence="1">Uncharacterized protein</fullName>
    </submittedName>
</protein>
<gene>
    <name evidence="1" type="ORF">G6F50_004482</name>
</gene>
<proteinExistence type="predicted"/>
<keyword evidence="2" id="KW-1185">Reference proteome</keyword>
<dbReference type="EMBL" id="JAANIU010000540">
    <property type="protein sequence ID" value="KAG1571586.1"/>
    <property type="molecule type" value="Genomic_DNA"/>
</dbReference>